<dbReference type="AlphaFoldDB" id="Q6ZVP3"/>
<protein>
    <submittedName>
        <fullName evidence="2">cDNA FLJ42265 fis, clone TKIDN2014771</fullName>
    </submittedName>
</protein>
<proteinExistence type="evidence at transcript level"/>
<name>Q6ZVP3_HUMAN</name>
<feature type="compositionally biased region" description="Low complexity" evidence="1">
    <location>
        <begin position="15"/>
        <end position="26"/>
    </location>
</feature>
<accession>Q6ZVP3</accession>
<evidence type="ECO:0000256" key="1">
    <source>
        <dbReference type="SAM" id="MobiDB-lite"/>
    </source>
</evidence>
<organism evidence="2">
    <name type="scientific">Homo sapiens</name>
    <name type="common">Human</name>
    <dbReference type="NCBI Taxonomy" id="9606"/>
    <lineage>
        <taxon>Eukaryota</taxon>
        <taxon>Metazoa</taxon>
        <taxon>Chordata</taxon>
        <taxon>Craniata</taxon>
        <taxon>Vertebrata</taxon>
        <taxon>Euteleostomi</taxon>
        <taxon>Mammalia</taxon>
        <taxon>Eutheria</taxon>
        <taxon>Euarchontoglires</taxon>
        <taxon>Primates</taxon>
        <taxon>Haplorrhini</taxon>
        <taxon>Catarrhini</taxon>
        <taxon>Hominidae</taxon>
        <taxon>Homo</taxon>
    </lineage>
</organism>
<reference evidence="2" key="1">
    <citation type="submission" date="2003-07" db="EMBL/GenBank/DDBJ databases">
        <title>NEDO human cDNA sequencing project.</title>
        <authorList>
            <person name="Tashiro H."/>
            <person name="Yamazaki M."/>
            <person name="Watanabe K."/>
            <person name="Kumagai A."/>
            <person name="Itakura S."/>
            <person name="Fukuzumi Y."/>
            <person name="Fujimori Y."/>
            <person name="Komiyama M."/>
            <person name="Sugiyama T."/>
            <person name="Irie R."/>
            <person name="Otsuki T."/>
            <person name="Sato H."/>
            <person name="Wakamatsu A."/>
            <person name="Ishii S."/>
            <person name="Yamamoto J."/>
            <person name="Isono Y."/>
            <person name="Kawai-Hio Y."/>
            <person name="Saito K."/>
            <person name="Nishikawa T."/>
            <person name="Kimura K."/>
            <person name="Yamashita H."/>
            <person name="Matsuo K."/>
            <person name="Nakamura Y."/>
            <person name="Sekine M."/>
            <person name="Kikuchi H."/>
            <person name="Kanda K."/>
            <person name="Wagatsuma M."/>
            <person name="Murakawa K."/>
            <person name="Kanehori K."/>
            <person name="Takahashi-Fujii A."/>
            <person name="Oshima A."/>
            <person name="Sugiyama A."/>
            <person name="Kawakami B."/>
            <person name="Suzuki Y."/>
            <person name="Sugano S."/>
            <person name="Nagahari K."/>
            <person name="Masuho Y."/>
            <person name="Nagai K."/>
            <person name="Isogai T."/>
        </authorList>
    </citation>
    <scope>NUCLEOTIDE SEQUENCE</scope>
    <source>
        <tissue evidence="2">Kidney</tissue>
    </source>
</reference>
<feature type="region of interest" description="Disordered" evidence="1">
    <location>
        <begin position="1"/>
        <end position="43"/>
    </location>
</feature>
<dbReference type="EMBL" id="AK124259">
    <property type="protein sequence ID" value="BAC85818.1"/>
    <property type="molecule type" value="mRNA"/>
</dbReference>
<sequence length="132" mass="13917">MPSRCPGPHPSARHPPSGLPGLLGSPVFPDRQGLDVPSQPAPGPTCRSYPNALRSPALPLCFHPPSFLMVFFLPHCLSLCLSVLSVPSPPVSPSALYGPLVSLSTSLYHHVISVSLSVSISPCLCLLCLIFL</sequence>
<evidence type="ECO:0000313" key="2">
    <source>
        <dbReference type="EMBL" id="BAC85818.1"/>
    </source>
</evidence>